<proteinExistence type="inferred from homology"/>
<dbReference type="InterPro" id="IPR001173">
    <property type="entry name" value="Glyco_trans_2-like"/>
</dbReference>
<dbReference type="Pfam" id="PF00535">
    <property type="entry name" value="Glycos_transf_2"/>
    <property type="match status" value="1"/>
</dbReference>
<name>A0A1W6CZF4_9RHOB</name>
<sequence>MHRSGTSFLGECCGALGYALPRDSGGPADDNPRGHFEPQAVVALNEAILTSLGAVWNRVGPLDLPPAANWLDAIDTAMGASFGAAGRVMVKDPRLSLTLPLWRDWAQARRVRLAALIALRDPAEVAWSLSRRDGTGTDAAILSWCEYTLAALEGSQGLPRALVLFPDWTADPAPTLARIAALDGTAGAPGAGPVPDPGQVIAERFLPDAVHGASAPRPQGAIADLARDLFAELAGAAREGSVPDAASLAPWRQRLDGLAALARQIEAAHAPHHRRRAEALARQERWARDLGQRLAATEAQRDETAAAMAEALRATEAQRDEMATLGAERIAAAEAQRDRAAAAAAQRIAAAEAQREEASARLSEMLRATEAQRDEALALAASRIAAAEAQRDEAAAAAAQRITAAEAQRDEVRAAMTGTLRATEAQRDEALALAASRIAAAEAQRDEASARLSEMLRATEAQRDEALALAASRIAAAEAQRDEAAAAAAQRITAAEAQRDEVRAAMAGTLRATETQRDEMTDLAEQRQETILALEEQLAQASAHIEATERTLAETAAWLERERRTVLKPIYRRLYGLGGRTLRSIVPGHLVERIKRQLPVPGGIPRGLAFAPLPPPPIAAKGYAEVPPRAGDKPDIFVLSIINWDFRTQRPQHLATEMAAAGHRVFYLEMEQNPGSGSARPVSPGVQVIRLPGRGMRGLKAYGGVPTPAQARAWVDHFHALADEVGASAVSHVIVEHPYWWNLARHLSPEYQITFDCMDDIGGFSNTEPHVLEAELDMIARADKMLVSSQYLHDKFAPMRPVTMVRNGTDVSHFVNDEDGGAPPEWLAGKLREGAIRVGYVGAIAEWFDVDLLERVARENPDFDIHLCGAVSAERPLRLGDLPNVTLHGEIPYADVPAFHRQMDVLTIPFRLLPIIKACDPVKFYEYSAVMRPTVSTALPELDRAGDLVFRAGDAARFAQQIRRAAPLARDAAFGQRLRQYALDNDWRFRAADILAEIAREPKLSVIVLHYGEDTAMTLATLHAMLGKGEVYPALEVVLVDNGSSPAVLDVLRERAAQDGRITLVENGENLGFARGNNRGIAAATGEYVLLLNNDTFLAPGALLAMVRHLQRNPDIGIVGPMTNNIGNEARIAINYADMDEMARAARALATGHRGQWTPMRVCAYFCAMFRRADLDRLGDLPEIYGRGMFEDDDHCATFRAAGLDIALAEDAFCHHHLSATFDALPSGEKQALFDRNKALFEQRWGPWVPHRYRDGRPDGTL</sequence>
<comment type="similarity">
    <text evidence="1">Belongs to the glycosyltransferase 2 family.</text>
</comment>
<dbReference type="InterPro" id="IPR027417">
    <property type="entry name" value="P-loop_NTPase"/>
</dbReference>
<dbReference type="Gene3D" id="3.40.50.300">
    <property type="entry name" value="P-loop containing nucleotide triphosphate hydrolases"/>
    <property type="match status" value="1"/>
</dbReference>
<dbReference type="SUPFAM" id="SSF52540">
    <property type="entry name" value="P-loop containing nucleoside triphosphate hydrolases"/>
    <property type="match status" value="1"/>
</dbReference>
<feature type="coiled-coil region" evidence="4">
    <location>
        <begin position="395"/>
        <end position="458"/>
    </location>
</feature>
<evidence type="ECO:0000313" key="7">
    <source>
        <dbReference type="Proteomes" id="UP000193017"/>
    </source>
</evidence>
<keyword evidence="7" id="KW-1185">Reference proteome</keyword>
<dbReference type="PANTHER" id="PTHR43179">
    <property type="entry name" value="RHAMNOSYLTRANSFERASE WBBL"/>
    <property type="match status" value="1"/>
</dbReference>
<dbReference type="CDD" id="cd04186">
    <property type="entry name" value="GT_2_like_c"/>
    <property type="match status" value="1"/>
</dbReference>
<feature type="coiled-coil region" evidence="4">
    <location>
        <begin position="341"/>
        <end position="368"/>
    </location>
</feature>
<evidence type="ECO:0000313" key="6">
    <source>
        <dbReference type="EMBL" id="ARJ70247.1"/>
    </source>
</evidence>
<dbReference type="Proteomes" id="UP000193017">
    <property type="component" value="Chromosome"/>
</dbReference>
<dbReference type="SUPFAM" id="SSF53448">
    <property type="entry name" value="Nucleotide-diphospho-sugar transferases"/>
    <property type="match status" value="1"/>
</dbReference>
<organism evidence="6 7">
    <name type="scientific">Paracoccus contaminans</name>
    <dbReference type="NCBI Taxonomy" id="1945662"/>
    <lineage>
        <taxon>Bacteria</taxon>
        <taxon>Pseudomonadati</taxon>
        <taxon>Pseudomonadota</taxon>
        <taxon>Alphaproteobacteria</taxon>
        <taxon>Rhodobacterales</taxon>
        <taxon>Paracoccaceae</taxon>
        <taxon>Paracoccus</taxon>
    </lineage>
</organism>
<keyword evidence="4" id="KW-0175">Coiled coil</keyword>
<keyword evidence="2" id="KW-0328">Glycosyltransferase</keyword>
<evidence type="ECO:0000256" key="4">
    <source>
        <dbReference type="SAM" id="Coils"/>
    </source>
</evidence>
<feature type="domain" description="Glycosyltransferase 2-like" evidence="5">
    <location>
        <begin position="1005"/>
        <end position="1178"/>
    </location>
</feature>
<evidence type="ECO:0000256" key="2">
    <source>
        <dbReference type="ARBA" id="ARBA00022676"/>
    </source>
</evidence>
<evidence type="ECO:0000256" key="1">
    <source>
        <dbReference type="ARBA" id="ARBA00006739"/>
    </source>
</evidence>
<dbReference type="STRING" id="1945662.B0A89_12055"/>
<evidence type="ECO:0000256" key="3">
    <source>
        <dbReference type="ARBA" id="ARBA00022679"/>
    </source>
</evidence>
<dbReference type="InterPro" id="IPR029044">
    <property type="entry name" value="Nucleotide-diphossugar_trans"/>
</dbReference>
<accession>A0A1W6CZF4</accession>
<protein>
    <recommendedName>
        <fullName evidence="5">Glycosyltransferase 2-like domain-containing protein</fullName>
    </recommendedName>
</protein>
<keyword evidence="3" id="KW-0808">Transferase</keyword>
<dbReference type="KEGG" id="pcon:B0A89_12055"/>
<dbReference type="Gene3D" id="3.90.550.10">
    <property type="entry name" value="Spore Coat Polysaccharide Biosynthesis Protein SpsA, Chain A"/>
    <property type="match status" value="1"/>
</dbReference>
<dbReference type="GO" id="GO:0016757">
    <property type="term" value="F:glycosyltransferase activity"/>
    <property type="evidence" value="ECO:0007669"/>
    <property type="project" value="UniProtKB-KW"/>
</dbReference>
<dbReference type="Gene3D" id="3.40.50.2000">
    <property type="entry name" value="Glycogen Phosphorylase B"/>
    <property type="match status" value="2"/>
</dbReference>
<dbReference type="PANTHER" id="PTHR43179:SF12">
    <property type="entry name" value="GALACTOFURANOSYLTRANSFERASE GLFT2"/>
    <property type="match status" value="1"/>
</dbReference>
<dbReference type="SUPFAM" id="SSF53756">
    <property type="entry name" value="UDP-Glycosyltransferase/glycogen phosphorylase"/>
    <property type="match status" value="1"/>
</dbReference>
<dbReference type="AlphaFoldDB" id="A0A1W6CZF4"/>
<reference evidence="6 7" key="1">
    <citation type="submission" date="2017-03" db="EMBL/GenBank/DDBJ databases">
        <title>Genome sequence of Paracoccus contaminans isolated from a water microcosm.</title>
        <authorList>
            <person name="Aurass P."/>
            <person name="Karste S."/>
            <person name="Trost E."/>
            <person name="Glaeser S.P."/>
            <person name="Kaempfer P."/>
            <person name="Flieger A."/>
        </authorList>
    </citation>
    <scope>NUCLEOTIDE SEQUENCE [LARGE SCALE GENOMIC DNA]</scope>
    <source>
        <strain evidence="7">RKI 16-01929T\LMG 29738T\CCM 8701T\CIP 111112T</strain>
    </source>
</reference>
<dbReference type="EMBL" id="CP020612">
    <property type="protein sequence ID" value="ARJ70247.1"/>
    <property type="molecule type" value="Genomic_DNA"/>
</dbReference>
<gene>
    <name evidence="6" type="ORF">B0A89_12055</name>
</gene>
<evidence type="ECO:0000259" key="5">
    <source>
        <dbReference type="Pfam" id="PF00535"/>
    </source>
</evidence>
<feature type="coiled-coil region" evidence="4">
    <location>
        <begin position="485"/>
        <end position="551"/>
    </location>
</feature>